<accession>A0ABV1FX35</accession>
<reference evidence="1 2" key="1">
    <citation type="submission" date="2024-04" db="EMBL/GenBank/DDBJ databases">
        <title>Human intestinal bacterial collection.</title>
        <authorList>
            <person name="Pauvert C."/>
            <person name="Hitch T.C.A."/>
            <person name="Clavel T."/>
        </authorList>
    </citation>
    <scope>NUCLEOTIDE SEQUENCE [LARGE SCALE GENOMIC DNA]</scope>
    <source>
        <strain evidence="1 2">CLA-AA-H174</strain>
    </source>
</reference>
<organism evidence="1 2">
    <name type="scientific">Segatella sinensis</name>
    <dbReference type="NCBI Taxonomy" id="3085167"/>
    <lineage>
        <taxon>Bacteria</taxon>
        <taxon>Pseudomonadati</taxon>
        <taxon>Bacteroidota</taxon>
        <taxon>Bacteroidia</taxon>
        <taxon>Bacteroidales</taxon>
        <taxon>Prevotellaceae</taxon>
        <taxon>Segatella</taxon>
    </lineage>
</organism>
<dbReference type="RefSeq" id="WP_349225845.1">
    <property type="nucleotide sequence ID" value="NZ_JBBNFG020000013.1"/>
</dbReference>
<dbReference type="Proteomes" id="UP001465717">
    <property type="component" value="Unassembled WGS sequence"/>
</dbReference>
<proteinExistence type="predicted"/>
<name>A0ABV1FX35_9BACT</name>
<gene>
    <name evidence="1" type="ORF">AAAT87_05380</name>
</gene>
<protein>
    <submittedName>
        <fullName evidence="1">Uncharacterized protein</fullName>
    </submittedName>
</protein>
<evidence type="ECO:0000313" key="1">
    <source>
        <dbReference type="EMBL" id="MEQ2507717.1"/>
    </source>
</evidence>
<evidence type="ECO:0000313" key="2">
    <source>
        <dbReference type="Proteomes" id="UP001465717"/>
    </source>
</evidence>
<dbReference type="EMBL" id="JBBNGE010000012">
    <property type="protein sequence ID" value="MEQ2507717.1"/>
    <property type="molecule type" value="Genomic_DNA"/>
</dbReference>
<comment type="caution">
    <text evidence="1">The sequence shown here is derived from an EMBL/GenBank/DDBJ whole genome shotgun (WGS) entry which is preliminary data.</text>
</comment>
<keyword evidence="2" id="KW-1185">Reference proteome</keyword>
<sequence>MATETTLWDINDKRPEKTIYVPEGTENEQIISTLMHGYGFSKLQEAAYGVRETFKKYKLVALDKDGKKYEPAPITLMLSNKKKLKKDYAAFLAIMKHTNNFSLYYDEWSEPVKKLFKQTAANHYILHTDATKILGEPSITESRHFWDAPKINQKLGNWYGTKEAKAPIPNKNTYGRSNYYLELADKSYYVKTLPILFPELMNIEKCEELPDAEAYKTYSGENTIFTVVPIMSSLFDSGQLNLGRNKLPASELKKKSKLLNLPEFFTDGNKYFSNICASFVLNFYTIYCMDLYNNDLTEKQDLLKDLFKNLDEMQEYLMPVLLPHITGFRKNMFDYCSCGYQINVLQSVLKEFHKEGWLPIDKLLFHCRVSPKNTESQFLLLYYSDLLKANFCNEYDGKELFCDDTIQELTYPYLKAALFMMAAFGFVEIAYKEKPDEGATSYYDTLAYVRLTNLGLYALGIKRKYVRTKEADIHYFELDTERLIIKSLVDNNPYESLLGNMATAISKKMYKVSYESFLNGCEKLQDINSKIDFFKEYISSQDLPDNWAKFFNDIKKRCKPMKAPKKKYSLLQIPTDDKELQHIILTDPTIRKYTLKAEGFILLVETIYKSKVEEALKKYGYLI</sequence>